<proteinExistence type="predicted"/>
<dbReference type="GO" id="GO:0005829">
    <property type="term" value="C:cytosol"/>
    <property type="evidence" value="ECO:0007669"/>
    <property type="project" value="TreeGrafter"/>
</dbReference>
<evidence type="ECO:0000313" key="1">
    <source>
        <dbReference type="EMBL" id="KZU02091.1"/>
    </source>
</evidence>
<dbReference type="Gene3D" id="3.40.50.1000">
    <property type="entry name" value="HAD superfamily/HAD-like"/>
    <property type="match status" value="1"/>
</dbReference>
<protein>
    <submittedName>
        <fullName evidence="4">HMP-PP phosphatase</fullName>
    </submittedName>
    <submittedName>
        <fullName evidence="2">Hydrolase in cluster withDUF1447</fullName>
    </submittedName>
</protein>
<dbReference type="InterPro" id="IPR000150">
    <property type="entry name" value="Cof"/>
</dbReference>
<comment type="caution">
    <text evidence="2">The sequence shown here is derived from an EMBL/GenBank/DDBJ whole genome shotgun (WGS) entry which is preliminary data.</text>
</comment>
<keyword evidence="2" id="KW-0378">Hydrolase</keyword>
<dbReference type="Gene3D" id="3.30.1240.10">
    <property type="match status" value="1"/>
</dbReference>
<dbReference type="EMBL" id="LUWI01000030">
    <property type="protein sequence ID" value="KZU02091.1"/>
    <property type="molecule type" value="Genomic_DNA"/>
</dbReference>
<dbReference type="PANTHER" id="PTHR10000">
    <property type="entry name" value="PHOSPHOSERINE PHOSPHATASE"/>
    <property type="match status" value="1"/>
</dbReference>
<dbReference type="AlphaFoldDB" id="A0A0M4S8N6"/>
<evidence type="ECO:0000313" key="6">
    <source>
        <dbReference type="Proteomes" id="UP000076882"/>
    </source>
</evidence>
<evidence type="ECO:0000313" key="8">
    <source>
        <dbReference type="Proteomes" id="UP000094892"/>
    </source>
</evidence>
<evidence type="ECO:0000313" key="3">
    <source>
        <dbReference type="EMBL" id="KZU99412.1"/>
    </source>
</evidence>
<dbReference type="SFLD" id="SFLDS00003">
    <property type="entry name" value="Haloacid_Dehalogenase"/>
    <property type="match status" value="1"/>
</dbReference>
<dbReference type="InterPro" id="IPR006379">
    <property type="entry name" value="HAD-SF_hydro_IIB"/>
</dbReference>
<dbReference type="NCBIfam" id="TIGR01484">
    <property type="entry name" value="HAD-SF-IIB"/>
    <property type="match status" value="1"/>
</dbReference>
<sequence length="256" mass="28014">MVAKLAVFDIDDTLLASNKTFLKSTLTSIKKLKQQQINVAIATGRNLAMAKAVIHKLDLNDFVLCNGSAAFANHQQVHEHTLSRDNMATLVAAADANNIDIIFESLDGLHAHTHLNEQTRRVLHTFRAPTVEYAPNYYLDNDIYQAMMFYPHQQDANLPHADEFSFVRFDVNGVDIIPKVGSKAQGVAKLAASLKVAPENVVAFGDNQNDREMLQSAGIGIAMGNAAPEIKAQADMTTTDCDHDGIENGLKSIGWI</sequence>
<dbReference type="OMA" id="TAWWDRA"/>
<evidence type="ECO:0000313" key="2">
    <source>
        <dbReference type="EMBL" id="KZU95492.1"/>
    </source>
</evidence>
<dbReference type="PATRIC" id="fig|1590.144.peg.2275"/>
<dbReference type="SFLD" id="SFLDG01140">
    <property type="entry name" value="C2.B:_Phosphomannomutase_and_P"/>
    <property type="match status" value="1"/>
</dbReference>
<accession>A0A0M4S8N6</accession>
<dbReference type="GO" id="GO:0016791">
    <property type="term" value="F:phosphatase activity"/>
    <property type="evidence" value="ECO:0007669"/>
    <property type="project" value="UniProtKB-ARBA"/>
</dbReference>
<dbReference type="KEGG" id="lpb:SH83_11020"/>
<dbReference type="SUPFAM" id="SSF56784">
    <property type="entry name" value="HAD-like"/>
    <property type="match status" value="1"/>
</dbReference>
<dbReference type="GO" id="GO:0000287">
    <property type="term" value="F:magnesium ion binding"/>
    <property type="evidence" value="ECO:0007669"/>
    <property type="project" value="TreeGrafter"/>
</dbReference>
<dbReference type="Proteomes" id="UP000076989">
    <property type="component" value="Unassembled WGS sequence"/>
</dbReference>
<dbReference type="Proteomes" id="UP000076872">
    <property type="component" value="Unassembled WGS sequence"/>
</dbReference>
<dbReference type="PROSITE" id="PS01229">
    <property type="entry name" value="COF_2"/>
    <property type="match status" value="1"/>
</dbReference>
<evidence type="ECO:0000313" key="5">
    <source>
        <dbReference type="Proteomes" id="UP000076872"/>
    </source>
</evidence>
<evidence type="ECO:0000313" key="4">
    <source>
        <dbReference type="EMBL" id="ODO62368.1"/>
    </source>
</evidence>
<evidence type="ECO:0000313" key="7">
    <source>
        <dbReference type="Proteomes" id="UP000076989"/>
    </source>
</evidence>
<dbReference type="Proteomes" id="UP000076882">
    <property type="component" value="Unassembled WGS sequence"/>
</dbReference>
<dbReference type="Pfam" id="PF08282">
    <property type="entry name" value="Hydrolase_3"/>
    <property type="match status" value="1"/>
</dbReference>
<dbReference type="NCBIfam" id="TIGR00099">
    <property type="entry name" value="Cof-subfamily"/>
    <property type="match status" value="1"/>
</dbReference>
<dbReference type="InterPro" id="IPR023214">
    <property type="entry name" value="HAD_sf"/>
</dbReference>
<name>A0A0M4S8N6_LACPN</name>
<organism evidence="2 6">
    <name type="scientific">Lactiplantibacillus plantarum</name>
    <name type="common">Lactobacillus plantarum</name>
    <dbReference type="NCBI Taxonomy" id="1590"/>
    <lineage>
        <taxon>Bacteria</taxon>
        <taxon>Bacillati</taxon>
        <taxon>Bacillota</taxon>
        <taxon>Bacilli</taxon>
        <taxon>Lactobacillales</taxon>
        <taxon>Lactobacillaceae</taxon>
        <taxon>Lactiplantibacillus</taxon>
    </lineage>
</organism>
<dbReference type="EMBL" id="LUXO01000044">
    <property type="protein sequence ID" value="KZU99412.1"/>
    <property type="molecule type" value="Genomic_DNA"/>
</dbReference>
<dbReference type="PANTHER" id="PTHR10000:SF25">
    <property type="entry name" value="PHOSPHATASE YKRA-RELATED"/>
    <property type="match status" value="1"/>
</dbReference>
<dbReference type="RefSeq" id="WP_011101848.1">
    <property type="nucleotide sequence ID" value="NZ_AP028145.1"/>
</dbReference>
<dbReference type="InterPro" id="IPR036412">
    <property type="entry name" value="HAD-like_sf"/>
</dbReference>
<dbReference type="Proteomes" id="UP000094892">
    <property type="component" value="Unassembled WGS sequence"/>
</dbReference>
<reference evidence="4 8" key="2">
    <citation type="submission" date="2016-08" db="EMBL/GenBank/DDBJ databases">
        <title>Genome sequencing of Lactobacillus plantarum JSA22, isolated from fermented soybean paste.</title>
        <authorList>
            <person name="Choi H.S."/>
        </authorList>
    </citation>
    <scope>NUCLEOTIDE SEQUENCE [LARGE SCALE GENOMIC DNA]</scope>
    <source>
        <strain evidence="4 8">JSA22</strain>
    </source>
</reference>
<reference evidence="5 6" key="1">
    <citation type="submission" date="2016-03" db="EMBL/GenBank/DDBJ databases">
        <title>Comparative genomics of 54 Lactobacillus plantarum strains reveals genomic uncoupling from niche constraints.</title>
        <authorList>
            <person name="Martino M.E."/>
        </authorList>
    </citation>
    <scope>NUCLEOTIDE SEQUENCE [LARGE SCALE GENOMIC DNA]</scope>
    <source>
        <strain evidence="2 6">19.1</strain>
        <strain evidence="3 5">NAB2</strain>
        <strain evidence="1 7">Nizo2260</strain>
    </source>
</reference>
<dbReference type="EMBL" id="MCOL01000001">
    <property type="protein sequence ID" value="ODO62368.1"/>
    <property type="molecule type" value="Genomic_DNA"/>
</dbReference>
<gene>
    <name evidence="2" type="ORF">Lp19_1446</name>
    <name evidence="4" type="ORF">LPJSA22_02382</name>
    <name evidence="3" type="ORF">NAB2_3422</name>
    <name evidence="1" type="ORF">Nizo2260_2408</name>
</gene>
<dbReference type="EMBL" id="LUXM01000026">
    <property type="protein sequence ID" value="KZU95492.1"/>
    <property type="molecule type" value="Genomic_DNA"/>
</dbReference>